<dbReference type="InterPro" id="IPR036974">
    <property type="entry name" value="PUA_sf"/>
</dbReference>
<keyword evidence="3 7" id="KW-0808">Transferase</keyword>
<protein>
    <submittedName>
        <fullName evidence="7">Class I SAM-dependent rRNA methyltransferase</fullName>
    </submittedName>
</protein>
<dbReference type="PANTHER" id="PTHR43042:SF3">
    <property type="entry name" value="RIBOSOMAL RNA LARGE SUBUNIT METHYLTRANSFERASE YWBD-RELATED"/>
    <property type="match status" value="1"/>
</dbReference>
<accession>A0A7V7S7K6</accession>
<dbReference type="GO" id="GO:0006364">
    <property type="term" value="P:rRNA processing"/>
    <property type="evidence" value="ECO:0007669"/>
    <property type="project" value="UniProtKB-KW"/>
</dbReference>
<feature type="domain" description="PUA" evidence="6">
    <location>
        <begin position="5"/>
        <end position="90"/>
    </location>
</feature>
<dbReference type="Gene3D" id="3.40.50.150">
    <property type="entry name" value="Vaccinia Virus protein VP39"/>
    <property type="match status" value="1"/>
</dbReference>
<keyword evidence="5" id="KW-0694">RNA-binding</keyword>
<dbReference type="RefSeq" id="WP_151626151.1">
    <property type="nucleotide sequence ID" value="NZ_WBPG01000016.1"/>
</dbReference>
<evidence type="ECO:0000256" key="5">
    <source>
        <dbReference type="ARBA" id="ARBA00022884"/>
    </source>
</evidence>
<evidence type="ECO:0000313" key="7">
    <source>
        <dbReference type="EMBL" id="KAB2442920.1"/>
    </source>
</evidence>
<dbReference type="Pfam" id="PF17785">
    <property type="entry name" value="PUA_3"/>
    <property type="match status" value="1"/>
</dbReference>
<evidence type="ECO:0000256" key="2">
    <source>
        <dbReference type="ARBA" id="ARBA00022603"/>
    </source>
</evidence>
<dbReference type="InterPro" id="IPR002478">
    <property type="entry name" value="PUA"/>
</dbReference>
<dbReference type="InterPro" id="IPR019614">
    <property type="entry name" value="SAM-dep_methyl-trfase"/>
</dbReference>
<evidence type="ECO:0000313" key="8">
    <source>
        <dbReference type="Proteomes" id="UP000470409"/>
    </source>
</evidence>
<organism evidence="7 8">
    <name type="scientific">Bacillus luti</name>
    <dbReference type="NCBI Taxonomy" id="2026191"/>
    <lineage>
        <taxon>Bacteria</taxon>
        <taxon>Bacillati</taxon>
        <taxon>Bacillota</taxon>
        <taxon>Bacilli</taxon>
        <taxon>Bacillales</taxon>
        <taxon>Bacillaceae</taxon>
        <taxon>Bacillus</taxon>
        <taxon>Bacillus cereus group</taxon>
    </lineage>
</organism>
<dbReference type="Gene3D" id="3.30.750.80">
    <property type="entry name" value="RNA methyltransferase domain (HRMD) like"/>
    <property type="match status" value="1"/>
</dbReference>
<reference evidence="7 8" key="1">
    <citation type="submission" date="2019-10" db="EMBL/GenBank/DDBJ databases">
        <title>Bacillus from the desert of Cuatro Cinegas, Coahuila.</title>
        <authorList>
            <person name="Olmedo-Alvarez G."/>
            <person name="Saldana S."/>
            <person name="Barcelo D."/>
        </authorList>
    </citation>
    <scope>NUCLEOTIDE SEQUENCE [LARGE SCALE GENOMIC DNA]</scope>
    <source>
        <strain evidence="7 8">CH155b_5T</strain>
    </source>
</reference>
<keyword evidence="2 7" id="KW-0489">Methyltransferase</keyword>
<keyword evidence="4" id="KW-0949">S-adenosyl-L-methionine</keyword>
<comment type="caution">
    <text evidence="7">The sequence shown here is derived from an EMBL/GenBank/DDBJ whole genome shotgun (WGS) entry which is preliminary data.</text>
</comment>
<dbReference type="GO" id="GO:0032259">
    <property type="term" value="P:methylation"/>
    <property type="evidence" value="ECO:0007669"/>
    <property type="project" value="UniProtKB-KW"/>
</dbReference>
<dbReference type="PANTHER" id="PTHR43042">
    <property type="entry name" value="SAM-DEPENDENT METHYLTRANSFERASE"/>
    <property type="match status" value="1"/>
</dbReference>
<keyword evidence="1" id="KW-0698">rRNA processing</keyword>
<dbReference type="InterPro" id="IPR029063">
    <property type="entry name" value="SAM-dependent_MTases_sf"/>
</dbReference>
<dbReference type="Gene3D" id="2.30.130.10">
    <property type="entry name" value="PUA domain"/>
    <property type="match status" value="1"/>
</dbReference>
<dbReference type="Proteomes" id="UP000470409">
    <property type="component" value="Unassembled WGS sequence"/>
</dbReference>
<dbReference type="InterPro" id="IPR015947">
    <property type="entry name" value="PUA-like_sf"/>
</dbReference>
<dbReference type="EMBL" id="WBPG01000016">
    <property type="protein sequence ID" value="KAB2442920.1"/>
    <property type="molecule type" value="Genomic_DNA"/>
</dbReference>
<dbReference type="GO" id="GO:0008168">
    <property type="term" value="F:methyltransferase activity"/>
    <property type="evidence" value="ECO:0007669"/>
    <property type="project" value="UniProtKB-KW"/>
</dbReference>
<dbReference type="PROSITE" id="PS50890">
    <property type="entry name" value="PUA"/>
    <property type="match status" value="1"/>
</dbReference>
<dbReference type="InterPro" id="IPR041532">
    <property type="entry name" value="RlmI-like_PUA"/>
</dbReference>
<proteinExistence type="predicted"/>
<dbReference type="SMART" id="SM00359">
    <property type="entry name" value="PUA"/>
    <property type="match status" value="1"/>
</dbReference>
<name>A0A7V7S7K6_9BACI</name>
<dbReference type="SUPFAM" id="SSF88697">
    <property type="entry name" value="PUA domain-like"/>
    <property type="match status" value="1"/>
</dbReference>
<evidence type="ECO:0000259" key="6">
    <source>
        <dbReference type="SMART" id="SM00359"/>
    </source>
</evidence>
<dbReference type="CDD" id="cd11572">
    <property type="entry name" value="RlmI_M_like"/>
    <property type="match status" value="1"/>
</dbReference>
<dbReference type="Pfam" id="PF10672">
    <property type="entry name" value="Methyltrans_SAM"/>
    <property type="match status" value="1"/>
</dbReference>
<evidence type="ECO:0000256" key="3">
    <source>
        <dbReference type="ARBA" id="ARBA00022679"/>
    </source>
</evidence>
<dbReference type="AlphaFoldDB" id="A0A7V7S7K6"/>
<dbReference type="GO" id="GO:0003723">
    <property type="term" value="F:RNA binding"/>
    <property type="evidence" value="ECO:0007669"/>
    <property type="project" value="UniProtKB-KW"/>
</dbReference>
<gene>
    <name evidence="7" type="ORF">F8163_12030</name>
</gene>
<evidence type="ECO:0000256" key="4">
    <source>
        <dbReference type="ARBA" id="ARBA00022691"/>
    </source>
</evidence>
<evidence type="ECO:0000256" key="1">
    <source>
        <dbReference type="ARBA" id="ARBA00022552"/>
    </source>
</evidence>
<dbReference type="SUPFAM" id="SSF53335">
    <property type="entry name" value="S-adenosyl-L-methionine-dependent methyltransferases"/>
    <property type="match status" value="1"/>
</dbReference>
<sequence length="399" mass="45607">MRSEVTIKIKPKFIKEIKSGYPLILKDAIQNLNDVREEGTIIKVVDEKNQFIGKGYYGKQNKGYGWILTRKESEQINQSFFESKIKSALHKRKLFYKSSDTTAFRALNGEGDGLGGLIIDYYDGYYVVSWYSEGIYTFRDEIIAVLQKVANFKGIYEKKRFDTKGKYIEGDDFVAGERGEFPLIVKENGVNFAVYLNDGAMVGVFLDQRNVRKQIRDKYAKGRTVLNMFSYTGAFSVFAAIGGASKTTSVDLANRSLSKTIEQFSVNEIDYEAQDIIVEDVFLYFKYAAKKKMKFDMVVLDPPSFARSKKYTFSAAKDYKNLLKETIAITENNGIIVASTNCSAFDMKKFKGFIDTAFKEMNGKYKILEEHSLPEDFRTIDQFKEGDYLKVVFIEKIKG</sequence>